<keyword evidence="7" id="KW-0540">Nuclease</keyword>
<comment type="function">
    <text evidence="7">Endonuclease that is involved in the suppression of homologous recombination and thus may have a key role in the control of bacterial genetic diversity.</text>
</comment>
<dbReference type="AlphaFoldDB" id="B8DKM4"/>
<dbReference type="Gene3D" id="3.30.1370.110">
    <property type="match status" value="1"/>
</dbReference>
<dbReference type="PANTHER" id="PTHR48466:SF2">
    <property type="entry name" value="OS10G0509000 PROTEIN"/>
    <property type="match status" value="1"/>
</dbReference>
<keyword evidence="5 7" id="KW-0694">RNA-binding</keyword>
<dbReference type="STRING" id="883.DvMF_0496"/>
<keyword evidence="1 7" id="KW-0699">rRNA-binding</keyword>
<evidence type="ECO:0000256" key="3">
    <source>
        <dbReference type="ARBA" id="ARBA00022801"/>
    </source>
</evidence>
<dbReference type="OrthoDB" id="9808166at2"/>
<evidence type="ECO:0000256" key="5">
    <source>
        <dbReference type="ARBA" id="ARBA00022884"/>
    </source>
</evidence>
<comment type="function">
    <text evidence="7">Acts as a ribosome collision sensor, splitting the ribosome into its 2 subunits. Detects stalled/collided 70S ribosomes which it binds and splits by an ATP-hydrolysis driven conformational change. Acts upstream of the ribosome quality control system (RQC), a ribosome-associated complex that mediates the extraction of incompletely synthesized nascent chains from stalled ribosomes and their subsequent degradation. Probably generates substrates for RQC.</text>
</comment>
<dbReference type="Gene3D" id="3.40.50.300">
    <property type="entry name" value="P-loop containing nucleotide triphosphate hydrolases"/>
    <property type="match status" value="1"/>
</dbReference>
<dbReference type="PANTHER" id="PTHR48466">
    <property type="entry name" value="OS10G0509000 PROTEIN-RELATED"/>
    <property type="match status" value="1"/>
</dbReference>
<evidence type="ECO:0000313" key="11">
    <source>
        <dbReference type="EMBL" id="ACL07453.1"/>
    </source>
</evidence>
<dbReference type="GO" id="GO:0016887">
    <property type="term" value="F:ATP hydrolysis activity"/>
    <property type="evidence" value="ECO:0007669"/>
    <property type="project" value="InterPro"/>
</dbReference>
<dbReference type="PROSITE" id="PS50828">
    <property type="entry name" value="SMR"/>
    <property type="match status" value="1"/>
</dbReference>
<evidence type="ECO:0000256" key="1">
    <source>
        <dbReference type="ARBA" id="ARBA00022730"/>
    </source>
</evidence>
<reference evidence="11" key="1">
    <citation type="submission" date="2008-10" db="EMBL/GenBank/DDBJ databases">
        <title>Complete sequence of Desulfovibrio vulgaris str. 'Miyazaki F'.</title>
        <authorList>
            <person name="Lucas S."/>
            <person name="Copeland A."/>
            <person name="Lapidus A."/>
            <person name="Glavina del Rio T."/>
            <person name="Dalin E."/>
            <person name="Tice H."/>
            <person name="Bruce D."/>
            <person name="Goodwin L."/>
            <person name="Pitluck S."/>
            <person name="Sims D."/>
            <person name="Brettin T."/>
            <person name="Detter J.C."/>
            <person name="Han C."/>
            <person name="Larimer F."/>
            <person name="Land M."/>
            <person name="Hauser L."/>
            <person name="Kyrpides N."/>
            <person name="Mikhailova N."/>
            <person name="Hazen T.C."/>
            <person name="Richardson P."/>
        </authorList>
    </citation>
    <scope>NUCLEOTIDE SEQUENCE</scope>
    <source>
        <strain evidence="11">Miyazaki F</strain>
    </source>
</reference>
<dbReference type="Pfam" id="PF00488">
    <property type="entry name" value="MutS_V"/>
    <property type="match status" value="1"/>
</dbReference>
<feature type="domain" description="Smr" evidence="10">
    <location>
        <begin position="742"/>
        <end position="817"/>
    </location>
</feature>
<evidence type="ECO:0000256" key="8">
    <source>
        <dbReference type="SAM" id="Coils"/>
    </source>
</evidence>
<dbReference type="EMBL" id="CP001197">
    <property type="protein sequence ID" value="ACL07453.1"/>
    <property type="molecule type" value="Genomic_DNA"/>
</dbReference>
<dbReference type="GO" id="GO:0043023">
    <property type="term" value="F:ribosomal large subunit binding"/>
    <property type="evidence" value="ECO:0007669"/>
    <property type="project" value="UniProtKB-UniRule"/>
</dbReference>
<dbReference type="PROSITE" id="PS00486">
    <property type="entry name" value="DNA_MISMATCH_REPAIR_2"/>
    <property type="match status" value="1"/>
</dbReference>
<dbReference type="HOGENOM" id="CLU_011252_2_1_7"/>
<feature type="binding site" evidence="7">
    <location>
        <begin position="377"/>
        <end position="384"/>
    </location>
    <ligand>
        <name>ATP</name>
        <dbReference type="ChEBI" id="CHEBI:30616"/>
    </ligand>
</feature>
<keyword evidence="4 7" id="KW-0067">ATP-binding</keyword>
<dbReference type="GO" id="GO:0140664">
    <property type="term" value="F:ATP-dependent DNA damage sensor activity"/>
    <property type="evidence" value="ECO:0007669"/>
    <property type="project" value="InterPro"/>
</dbReference>
<dbReference type="GO" id="GO:0006298">
    <property type="term" value="P:mismatch repair"/>
    <property type="evidence" value="ECO:0007669"/>
    <property type="project" value="InterPro"/>
</dbReference>
<comment type="similarity">
    <text evidence="7">Belongs to the DNA mismatch repair MutS family. MutS2 subfamily.</text>
</comment>
<dbReference type="SUPFAM" id="SSF160443">
    <property type="entry name" value="SMR domain-like"/>
    <property type="match status" value="1"/>
</dbReference>
<dbReference type="EC" id="3.1.-.-" evidence="7"/>
<evidence type="ECO:0000259" key="10">
    <source>
        <dbReference type="PROSITE" id="PS50828"/>
    </source>
</evidence>
<evidence type="ECO:0000256" key="9">
    <source>
        <dbReference type="SAM" id="MobiDB-lite"/>
    </source>
</evidence>
<dbReference type="GO" id="GO:0005524">
    <property type="term" value="F:ATP binding"/>
    <property type="evidence" value="ECO:0007669"/>
    <property type="project" value="UniProtKB-UniRule"/>
</dbReference>
<keyword evidence="6 7" id="KW-0238">DNA-binding</keyword>
<gene>
    <name evidence="7" type="primary">mutS2</name>
    <name evidence="7" type="synonym">rqcU</name>
    <name evidence="11" type="ordered locus">DvMF_0496</name>
</gene>
<dbReference type="SUPFAM" id="SSF48334">
    <property type="entry name" value="DNA repair protein MutS, domain III"/>
    <property type="match status" value="1"/>
</dbReference>
<keyword evidence="2 7" id="KW-0547">Nucleotide-binding</keyword>
<dbReference type="Pfam" id="PF20297">
    <property type="entry name" value="MSSS"/>
    <property type="match status" value="1"/>
</dbReference>
<dbReference type="SMART" id="SM00533">
    <property type="entry name" value="MUTSd"/>
    <property type="match status" value="1"/>
</dbReference>
<evidence type="ECO:0000256" key="2">
    <source>
        <dbReference type="ARBA" id="ARBA00022741"/>
    </source>
</evidence>
<dbReference type="InterPro" id="IPR027417">
    <property type="entry name" value="P-loop_NTPase"/>
</dbReference>
<sequence length="817" mass="87764">MESRSLQVLEFGKVLTHLAGLCVSEAGAEAALAVRPLTGIDAVHHAAALFDEARRWAGHTGFRLSSFPPLDGVFRALDAPATVLDLDALWALRQTLGLARKLAASIREGQSTGGRWDLLAALVDSHPLPQRTVSGLDRCVSDDGMLRDESSPELSLVRGEIRRIHQQCTRKVKEYAQRYNIAHYLQDEFMTLSSDRYVLPLKSNFKGRLQGIIHDYSQTGETCYFEPMFLVELNNGLQELKREEREEERKVLRYLTDLVRDELASVRGAYDLLVEGDVLCARCALSARFEESGDAGAVSVTEGGHVSLLGARHPLLALSVARGEKGGAAAAQAVPSASRAPHATGKGKPAAGHGAQHGPQAVDIELLPGQLGLVISGGNAGGKTVCLKTLGLIALMGLAGLPVPVRPGSSLPFWSDIFAFIGDEQSLEDNVSTFTAQIRHLSGVWDRLGPGALVILDEFGAGTDPAQGAALAQAVLDEVMDAGSTVVAATHFPALKAYALTRDKVRAASVLFDPVTKRPLFRLAYDQVGASQALDVAREHGLPEAVLRRAEQYLLLDGEDTSALVDRLNTLAVQREAEISSLRAEEARLRDKRTKLDERFERERRTLFETVQGQAKTVLQEWKSGKVSHKQALKALAETRARLVSGAAGNGDADGTPGSADATPPALQVETLRTGQAVRYVPWGKKGTVVEVDARRGRVRVDLSGVTMWAEAKDLAALDEKPRVVVGAVTRTISDATASMRVDLRGMRADVAVSELSRALDKALLAGMSAVEAIHGRGTGALRKEIHAFLKSFPAVRSFALAPEDQGGDGVTIIELK</sequence>
<protein>
    <recommendedName>
        <fullName evidence="7">Endonuclease MutS2</fullName>
        <ecNumber evidence="7">3.1.-.-</ecNumber>
    </recommendedName>
    <alternativeName>
        <fullName evidence="7">Ribosome-associated protein quality control-upstream factor</fullName>
        <shortName evidence="7">RQC-upstream factor</shortName>
        <shortName evidence="7">RqcU</shortName>
        <ecNumber evidence="7">3.6.4.-</ecNumber>
    </alternativeName>
</protein>
<keyword evidence="7" id="KW-0255">Endonuclease</keyword>
<dbReference type="InterPro" id="IPR045076">
    <property type="entry name" value="MutS"/>
</dbReference>
<organism evidence="11">
    <name type="scientific">Nitratidesulfovibrio vulgaris (strain DSM 19637 / Miyazaki F)</name>
    <name type="common">Desulfovibrio vulgaris</name>
    <dbReference type="NCBI Taxonomy" id="883"/>
    <lineage>
        <taxon>Bacteria</taxon>
        <taxon>Pseudomonadati</taxon>
        <taxon>Thermodesulfobacteriota</taxon>
        <taxon>Desulfovibrionia</taxon>
        <taxon>Desulfovibrionales</taxon>
        <taxon>Desulfovibrionaceae</taxon>
        <taxon>Nitratidesulfovibrio</taxon>
    </lineage>
</organism>
<dbReference type="eggNOG" id="COG1193">
    <property type="taxonomic scope" value="Bacteria"/>
</dbReference>
<dbReference type="GO" id="GO:0019843">
    <property type="term" value="F:rRNA binding"/>
    <property type="evidence" value="ECO:0007669"/>
    <property type="project" value="UniProtKB-UniRule"/>
</dbReference>
<dbReference type="SMART" id="SM00463">
    <property type="entry name" value="SMR"/>
    <property type="match status" value="1"/>
</dbReference>
<dbReference type="InterPro" id="IPR005747">
    <property type="entry name" value="MutS2"/>
</dbReference>
<feature type="coiled-coil region" evidence="8">
    <location>
        <begin position="230"/>
        <end position="257"/>
    </location>
</feature>
<dbReference type="InterPro" id="IPR000432">
    <property type="entry name" value="DNA_mismatch_repair_MutS_C"/>
</dbReference>
<dbReference type="InterPro" id="IPR046893">
    <property type="entry name" value="MSSS"/>
</dbReference>
<dbReference type="InterPro" id="IPR036063">
    <property type="entry name" value="Smr_dom_sf"/>
</dbReference>
<dbReference type="HAMAP" id="MF_00092">
    <property type="entry name" value="MutS2"/>
    <property type="match status" value="1"/>
</dbReference>
<dbReference type="GO" id="GO:0030983">
    <property type="term" value="F:mismatched DNA binding"/>
    <property type="evidence" value="ECO:0007669"/>
    <property type="project" value="InterPro"/>
</dbReference>
<evidence type="ECO:0000256" key="4">
    <source>
        <dbReference type="ARBA" id="ARBA00022840"/>
    </source>
</evidence>
<dbReference type="EC" id="3.6.4.-" evidence="7"/>
<name>B8DKM4_NITV9</name>
<dbReference type="GO" id="GO:0004519">
    <property type="term" value="F:endonuclease activity"/>
    <property type="evidence" value="ECO:0007669"/>
    <property type="project" value="UniProtKB-UniRule"/>
</dbReference>
<evidence type="ECO:0000256" key="7">
    <source>
        <dbReference type="HAMAP-Rule" id="MF_00092"/>
    </source>
</evidence>
<dbReference type="SMART" id="SM00534">
    <property type="entry name" value="MUTSac"/>
    <property type="match status" value="1"/>
</dbReference>
<proteinExistence type="inferred from homology"/>
<dbReference type="KEGG" id="dvm:DvMF_0496"/>
<dbReference type="GO" id="GO:0072344">
    <property type="term" value="P:rescue of stalled ribosome"/>
    <property type="evidence" value="ECO:0007669"/>
    <property type="project" value="UniProtKB-UniRule"/>
</dbReference>
<dbReference type="GO" id="GO:0045910">
    <property type="term" value="P:negative regulation of DNA recombination"/>
    <property type="evidence" value="ECO:0007669"/>
    <property type="project" value="InterPro"/>
</dbReference>
<dbReference type="PIRSF" id="PIRSF005814">
    <property type="entry name" value="MutS_YshD"/>
    <property type="match status" value="1"/>
</dbReference>
<feature type="region of interest" description="Disordered" evidence="9">
    <location>
        <begin position="333"/>
        <end position="357"/>
    </location>
</feature>
<dbReference type="NCBIfam" id="TIGR01069">
    <property type="entry name" value="mutS2"/>
    <property type="match status" value="1"/>
</dbReference>
<dbReference type="InterPro" id="IPR036187">
    <property type="entry name" value="DNA_mismatch_repair_MutS_sf"/>
</dbReference>
<dbReference type="InterPro" id="IPR002625">
    <property type="entry name" value="Smr_dom"/>
</dbReference>
<dbReference type="SUPFAM" id="SSF52540">
    <property type="entry name" value="P-loop containing nucleoside triphosphate hydrolases"/>
    <property type="match status" value="1"/>
</dbReference>
<keyword evidence="3 7" id="KW-0378">Hydrolase</keyword>
<comment type="subunit">
    <text evidence="7">Homodimer. Binds to stalled ribosomes, contacting rRNA.</text>
</comment>
<evidence type="ECO:0000256" key="6">
    <source>
        <dbReference type="ARBA" id="ARBA00023125"/>
    </source>
</evidence>
<accession>B8DKM4</accession>
<dbReference type="InterPro" id="IPR007696">
    <property type="entry name" value="DNA_mismatch_repair_MutS_core"/>
</dbReference>
<keyword evidence="8" id="KW-0175">Coiled coil</keyword>
<dbReference type="Pfam" id="PF01713">
    <property type="entry name" value="Smr"/>
    <property type="match status" value="1"/>
</dbReference>
<feature type="coiled-coil region" evidence="8">
    <location>
        <begin position="572"/>
        <end position="599"/>
    </location>
</feature>